<dbReference type="EMBL" id="QGMG01000498">
    <property type="protein sequence ID" value="TVY53129.1"/>
    <property type="molecule type" value="Genomic_DNA"/>
</dbReference>
<accession>A0A7D8YX38</accession>
<evidence type="ECO:0000256" key="5">
    <source>
        <dbReference type="ARBA" id="ARBA00022692"/>
    </source>
</evidence>
<gene>
    <name evidence="12" type="primary">roqT_1</name>
    <name evidence="12" type="ORF">LCER1_G006748</name>
</gene>
<keyword evidence="3" id="KW-0813">Transport</keyword>
<evidence type="ECO:0000256" key="8">
    <source>
        <dbReference type="ARBA" id="ARBA00023180"/>
    </source>
</evidence>
<feature type="transmembrane region" description="Helical" evidence="10">
    <location>
        <begin position="461"/>
        <end position="482"/>
    </location>
</feature>
<dbReference type="InterPro" id="IPR020846">
    <property type="entry name" value="MFS_dom"/>
</dbReference>
<protein>
    <submittedName>
        <fullName evidence="12">Efflux pump roqT</fullName>
    </submittedName>
</protein>
<dbReference type="SUPFAM" id="SSF103473">
    <property type="entry name" value="MFS general substrate transporter"/>
    <property type="match status" value="1"/>
</dbReference>
<dbReference type="Proteomes" id="UP000481288">
    <property type="component" value="Unassembled WGS sequence"/>
</dbReference>
<dbReference type="FunFam" id="1.20.1250.20:FF:000196">
    <property type="entry name" value="MFS toxin efflux pump (AflT)"/>
    <property type="match status" value="1"/>
</dbReference>
<feature type="transmembrane region" description="Helical" evidence="10">
    <location>
        <begin position="634"/>
        <end position="654"/>
    </location>
</feature>
<feature type="transmembrane region" description="Helical" evidence="10">
    <location>
        <begin position="696"/>
        <end position="717"/>
    </location>
</feature>
<evidence type="ECO:0000313" key="12">
    <source>
        <dbReference type="EMBL" id="TVY53129.1"/>
    </source>
</evidence>
<dbReference type="PANTHER" id="PTHR23501">
    <property type="entry name" value="MAJOR FACILITATOR SUPERFAMILY"/>
    <property type="match status" value="1"/>
</dbReference>
<proteinExistence type="inferred from homology"/>
<dbReference type="GO" id="GO:0022857">
    <property type="term" value="F:transmembrane transporter activity"/>
    <property type="evidence" value="ECO:0007669"/>
    <property type="project" value="InterPro"/>
</dbReference>
<reference evidence="12 13" key="1">
    <citation type="submission" date="2018-05" db="EMBL/GenBank/DDBJ databases">
        <title>Whole genome sequencing for identification of molecular markers to develop diagnostic detection tools for the regulated plant pathogen Lachnellula willkommii.</title>
        <authorList>
            <person name="Giroux E."/>
            <person name="Bilodeau G."/>
        </authorList>
    </citation>
    <scope>NUCLEOTIDE SEQUENCE [LARGE SCALE GENOMIC DNA]</scope>
    <source>
        <strain evidence="12 13">CBS 625.97</strain>
    </source>
</reference>
<evidence type="ECO:0000256" key="6">
    <source>
        <dbReference type="ARBA" id="ARBA00022989"/>
    </source>
</evidence>
<feature type="transmembrane region" description="Helical" evidence="10">
    <location>
        <begin position="503"/>
        <end position="522"/>
    </location>
</feature>
<dbReference type="CDD" id="cd17502">
    <property type="entry name" value="MFS_Azr1_MDR_like"/>
    <property type="match status" value="1"/>
</dbReference>
<feature type="compositionally biased region" description="Low complexity" evidence="9">
    <location>
        <begin position="125"/>
        <end position="143"/>
    </location>
</feature>
<evidence type="ECO:0000313" key="13">
    <source>
        <dbReference type="Proteomes" id="UP000481288"/>
    </source>
</evidence>
<feature type="compositionally biased region" description="Polar residues" evidence="9">
    <location>
        <begin position="86"/>
        <end position="101"/>
    </location>
</feature>
<dbReference type="InterPro" id="IPR011701">
    <property type="entry name" value="MFS"/>
</dbReference>
<feature type="transmembrane region" description="Helical" evidence="10">
    <location>
        <begin position="398"/>
        <end position="423"/>
    </location>
</feature>
<dbReference type="FunFam" id="1.20.1250.20:FF:000489">
    <property type="entry name" value="MFS general substrate transporter"/>
    <property type="match status" value="1"/>
</dbReference>
<dbReference type="Pfam" id="PF07690">
    <property type="entry name" value="MFS_1"/>
    <property type="match status" value="1"/>
</dbReference>
<dbReference type="InterPro" id="IPR036259">
    <property type="entry name" value="MFS_trans_sf"/>
</dbReference>
<organism evidence="12 13">
    <name type="scientific">Lachnellula cervina</name>
    <dbReference type="NCBI Taxonomy" id="1316786"/>
    <lineage>
        <taxon>Eukaryota</taxon>
        <taxon>Fungi</taxon>
        <taxon>Dikarya</taxon>
        <taxon>Ascomycota</taxon>
        <taxon>Pezizomycotina</taxon>
        <taxon>Leotiomycetes</taxon>
        <taxon>Helotiales</taxon>
        <taxon>Lachnaceae</taxon>
        <taxon>Lachnellula</taxon>
    </lineage>
</organism>
<evidence type="ECO:0000256" key="4">
    <source>
        <dbReference type="ARBA" id="ARBA00022475"/>
    </source>
</evidence>
<keyword evidence="7 10" id="KW-0472">Membrane</keyword>
<dbReference type="OrthoDB" id="10021397at2759"/>
<dbReference type="FunFam" id="1.20.1720.10:FF:000012">
    <property type="entry name" value="MFS toxin efflux pump (AflT)"/>
    <property type="match status" value="1"/>
</dbReference>
<feature type="transmembrane region" description="Helical" evidence="10">
    <location>
        <begin position="774"/>
        <end position="792"/>
    </location>
</feature>
<dbReference type="PANTHER" id="PTHR23501:SF49">
    <property type="entry name" value="MAJOR FACILITATOR SUPERFAMILY (MFS) PROFILE DOMAIN-CONTAINING PROTEIN"/>
    <property type="match status" value="1"/>
</dbReference>
<keyword evidence="8" id="KW-0325">Glycoprotein</keyword>
<dbReference type="Gene3D" id="1.20.1250.20">
    <property type="entry name" value="MFS general substrate transporter like domains"/>
    <property type="match status" value="2"/>
</dbReference>
<keyword evidence="4" id="KW-1003">Cell membrane</keyword>
<feature type="transmembrane region" description="Helical" evidence="10">
    <location>
        <begin position="571"/>
        <end position="591"/>
    </location>
</feature>
<feature type="region of interest" description="Disordered" evidence="9">
    <location>
        <begin position="231"/>
        <end position="295"/>
    </location>
</feature>
<feature type="transmembrane region" description="Helical" evidence="10">
    <location>
        <begin position="666"/>
        <end position="684"/>
    </location>
</feature>
<dbReference type="GO" id="GO:0005886">
    <property type="term" value="C:plasma membrane"/>
    <property type="evidence" value="ECO:0007669"/>
    <property type="project" value="UniProtKB-SubCell"/>
</dbReference>
<evidence type="ECO:0000256" key="1">
    <source>
        <dbReference type="ARBA" id="ARBA00004651"/>
    </source>
</evidence>
<evidence type="ECO:0000256" key="7">
    <source>
        <dbReference type="ARBA" id="ARBA00023136"/>
    </source>
</evidence>
<comment type="caution">
    <text evidence="12">The sequence shown here is derived from an EMBL/GenBank/DDBJ whole genome shotgun (WGS) entry which is preliminary data.</text>
</comment>
<feature type="region of interest" description="Disordered" evidence="9">
    <location>
        <begin position="1"/>
        <end position="158"/>
    </location>
</feature>
<keyword evidence="13" id="KW-1185">Reference proteome</keyword>
<evidence type="ECO:0000256" key="10">
    <source>
        <dbReference type="SAM" id="Phobius"/>
    </source>
</evidence>
<feature type="compositionally biased region" description="Low complexity" evidence="9">
    <location>
        <begin position="242"/>
        <end position="255"/>
    </location>
</feature>
<feature type="transmembrane region" description="Helical" evidence="10">
    <location>
        <begin position="303"/>
        <end position="321"/>
    </location>
</feature>
<feature type="region of interest" description="Disordered" evidence="9">
    <location>
        <begin position="185"/>
        <end position="207"/>
    </location>
</feature>
<feature type="transmembrane region" description="Helical" evidence="10">
    <location>
        <begin position="611"/>
        <end position="629"/>
    </location>
</feature>
<evidence type="ECO:0000259" key="11">
    <source>
        <dbReference type="PROSITE" id="PS50850"/>
    </source>
</evidence>
<feature type="transmembrane region" description="Helical" evidence="10">
    <location>
        <begin position="430"/>
        <end position="449"/>
    </location>
</feature>
<keyword evidence="5 10" id="KW-0812">Transmembrane</keyword>
<name>A0A7D8YX38_9HELO</name>
<comment type="subcellular location">
    <subcellularLocation>
        <location evidence="1">Cell membrane</location>
        <topology evidence="1">Multi-pass membrane protein</topology>
    </subcellularLocation>
</comment>
<feature type="transmembrane region" description="Helical" evidence="10">
    <location>
        <begin position="372"/>
        <end position="392"/>
    </location>
</feature>
<feature type="domain" description="Major facilitator superfamily (MFS) profile" evidence="11">
    <location>
        <begin position="308"/>
        <end position="797"/>
    </location>
</feature>
<sequence>MVEATDPGEGELLTTSNVVEEAESSKPSNMVEETVPQEGEFLPASNMVEEAESLKPSNMVEETGPQAAELSSPTKMVEETDPLEAESSTPRAISSNGTNPLPTILDVQTPEPAHTTSPQPEIPPRNSSARNSSARNSSARNSSIQTPRHRSPSPTPYLQILFHGAIEASNPPLRLLASHSSLNSKASSHSSEFRSERSPVPSFRPLSTTFEDQRHEGKRGLSITSKTKIFEPGLMGGEDSRGTTLRGSWGSGSLSRPEKKLEAGNGDIPEENLSDSPSANLELATEEEISGGEKEEHVYPKPLALSFLIIGIALSVFLISLDRTIITTAIPYITNEFHSYDDIGWYGSAYLLTASAFQPLYGRIFMSFNMKWSYLTALGLFELGSLICGVAPSSVALIIGRAIAGLGSAGILTGSFVVVANAVPLARRPLLTAVVGLMFGVGATAGPLLGGVFTDLVTWRWCFYINLPVGGTTVAAMVLFFHPPRKHALMGKSFLYRVMKLDLIGNAVLLAASIMLFLAFQFTEQQMPWGSAEVVGLLTGSGVTFILFCVWQWWKADGALMPPRILKQRSVAAACAMSFCIYSAILIHTYYLPMWFQAIKGDSAIHAGVNMIPYVAANAIFSLIAGIFVSKNGYFTAPAILGCAIGTVGCGLLSTIDASTSTSKWIGYEILASVGIGMAIQQGFTAIQIVLPLDEVAIGTAAVVAFQSLGGAIFVSVGNTILQNSLLTAGRSNMLPGVDVQAVINAGASEFRKKVTAEQLPALIDVYNKALQKVFIAAIPMAGLAMISALFFEWRSVDDKKKSADEEVLRQREKRKKIESTIVEANQELPTRDGVAANPLEIPRKE</sequence>
<dbReference type="AlphaFoldDB" id="A0A7D8YX38"/>
<keyword evidence="6 10" id="KW-1133">Transmembrane helix</keyword>
<evidence type="ECO:0000256" key="9">
    <source>
        <dbReference type="SAM" id="MobiDB-lite"/>
    </source>
</evidence>
<evidence type="ECO:0000256" key="3">
    <source>
        <dbReference type="ARBA" id="ARBA00022448"/>
    </source>
</evidence>
<dbReference type="PROSITE" id="PS50850">
    <property type="entry name" value="MFS"/>
    <property type="match status" value="1"/>
</dbReference>
<comment type="similarity">
    <text evidence="2">Belongs to the major facilitator superfamily. TCR/Tet family.</text>
</comment>
<evidence type="ECO:0000256" key="2">
    <source>
        <dbReference type="ARBA" id="ARBA00007520"/>
    </source>
</evidence>
<dbReference type="PRINTS" id="PR01036">
    <property type="entry name" value="TCRTETB"/>
</dbReference>
<feature type="transmembrane region" description="Helical" evidence="10">
    <location>
        <begin position="534"/>
        <end position="551"/>
    </location>
</feature>